<evidence type="ECO:0000313" key="2">
    <source>
        <dbReference type="EMBL" id="SIO16734.1"/>
    </source>
</evidence>
<gene>
    <name evidence="2" type="ORF">SAMN05878443_1721</name>
</gene>
<dbReference type="AlphaFoldDB" id="A0A1N6HA93"/>
<feature type="transmembrane region" description="Helical" evidence="1">
    <location>
        <begin position="6"/>
        <end position="30"/>
    </location>
</feature>
<name>A0A1N6HA93_9LACT</name>
<organism evidence="2 3">
    <name type="scientific">Carnobacterium alterfunditum</name>
    <dbReference type="NCBI Taxonomy" id="28230"/>
    <lineage>
        <taxon>Bacteria</taxon>
        <taxon>Bacillati</taxon>
        <taxon>Bacillota</taxon>
        <taxon>Bacilli</taxon>
        <taxon>Lactobacillales</taxon>
        <taxon>Carnobacteriaceae</taxon>
        <taxon>Carnobacterium</taxon>
    </lineage>
</organism>
<keyword evidence="1" id="KW-0812">Transmembrane</keyword>
<reference evidence="3" key="1">
    <citation type="submission" date="2016-11" db="EMBL/GenBank/DDBJ databases">
        <authorList>
            <person name="Varghese N."/>
            <person name="Submissions S."/>
        </authorList>
    </citation>
    <scope>NUCLEOTIDE SEQUENCE [LARGE SCALE GENOMIC DNA]</scope>
    <source>
        <strain evidence="3">313</strain>
    </source>
</reference>
<dbReference type="EMBL" id="FSRN01000001">
    <property type="protein sequence ID" value="SIO16734.1"/>
    <property type="molecule type" value="Genomic_DNA"/>
</dbReference>
<keyword evidence="1" id="KW-0472">Membrane</keyword>
<dbReference type="RefSeq" id="WP_034548833.1">
    <property type="nucleotide sequence ID" value="NZ_FSRN01000001.1"/>
</dbReference>
<dbReference type="STRING" id="28230.SAMN05878443_1721"/>
<protein>
    <recommendedName>
        <fullName evidence="4">Oxaloacetate decarboxylase, gamma chain</fullName>
    </recommendedName>
</protein>
<evidence type="ECO:0000313" key="3">
    <source>
        <dbReference type="Proteomes" id="UP000184758"/>
    </source>
</evidence>
<sequence length="96" mass="10952">MERFSYLDIVVIAVVGLLVIFLVLISWQLIRQLILLGSKSAKMNRKTDVLVQKKQDSSAMAEDDETKMVAVLTALILANEDQQDKSYQITKIERIR</sequence>
<accession>A0A1N6HA93</accession>
<keyword evidence="1" id="KW-1133">Transmembrane helix</keyword>
<dbReference type="Proteomes" id="UP000184758">
    <property type="component" value="Unassembled WGS sequence"/>
</dbReference>
<proteinExistence type="predicted"/>
<dbReference type="OrthoDB" id="2157352at2"/>
<evidence type="ECO:0008006" key="4">
    <source>
        <dbReference type="Google" id="ProtNLM"/>
    </source>
</evidence>
<keyword evidence="3" id="KW-1185">Reference proteome</keyword>
<evidence type="ECO:0000256" key="1">
    <source>
        <dbReference type="SAM" id="Phobius"/>
    </source>
</evidence>